<dbReference type="GO" id="GO:0003676">
    <property type="term" value="F:nucleic acid binding"/>
    <property type="evidence" value="ECO:0007669"/>
    <property type="project" value="InterPro"/>
</dbReference>
<protein>
    <submittedName>
        <fullName evidence="3">IS21 family transposase</fullName>
    </submittedName>
</protein>
<evidence type="ECO:0000259" key="2">
    <source>
        <dbReference type="PROSITE" id="PS50994"/>
    </source>
</evidence>
<evidence type="ECO:0000313" key="3">
    <source>
        <dbReference type="EMBL" id="RJT20934.1"/>
    </source>
</evidence>
<dbReference type="Gene3D" id="3.30.420.10">
    <property type="entry name" value="Ribonuclease H-like superfamily/Ribonuclease H"/>
    <property type="match status" value="1"/>
</dbReference>
<accession>A0A3A5JNA5</accession>
<dbReference type="AlphaFoldDB" id="A0A3A5JNA5"/>
<proteinExistence type="inferred from homology"/>
<dbReference type="PROSITE" id="PS50994">
    <property type="entry name" value="INTEGRASE"/>
    <property type="match status" value="1"/>
</dbReference>
<organism evidence="3 4">
    <name type="scientific">Mesorhizobium waimense</name>
    <dbReference type="NCBI Taxonomy" id="1300307"/>
    <lineage>
        <taxon>Bacteria</taxon>
        <taxon>Pseudomonadati</taxon>
        <taxon>Pseudomonadota</taxon>
        <taxon>Alphaproteobacteria</taxon>
        <taxon>Hyphomicrobiales</taxon>
        <taxon>Phyllobacteriaceae</taxon>
        <taxon>Mesorhizobium</taxon>
    </lineage>
</organism>
<gene>
    <name evidence="3" type="ORF">D3227_39865</name>
</gene>
<name>A0A3A5JNA5_9HYPH</name>
<dbReference type="InterPro" id="IPR001584">
    <property type="entry name" value="Integrase_cat-core"/>
</dbReference>
<dbReference type="InterPro" id="IPR036397">
    <property type="entry name" value="RNaseH_sf"/>
</dbReference>
<dbReference type="Proteomes" id="UP000272706">
    <property type="component" value="Unassembled WGS sequence"/>
</dbReference>
<dbReference type="PANTHER" id="PTHR35004">
    <property type="entry name" value="TRANSPOSASE RV3428C-RELATED"/>
    <property type="match status" value="1"/>
</dbReference>
<sequence>MTISAEKEAMILRLYHVERWRCGTIATQLHCHHTTVFRVLKEAGLPRHRPVIRPAEVDQYLPFVQRTLETYPDLTASRLYGMVQERGYKGSSSHFRHMIALHRPRKAAEAFLRLRTLPGEQGQVDWAHFGHIEIGKARRPLMAFVMVLSYSRDIYLRFFLDARMENFLRGHAGAFNAWNGLPRVLLYDNLKSAVLERHGDAIRFHPTLLAFAGHYRFEPRPAAVARGNEKGRVERAIRHIREAFFIARKFKDLDDLNAQAEQWCRNQAADRPCPEDRTMTVRQVFAQEQPMLLPLPTNPYPIEEQIAAKVGKTPYVRFDLNDYSVPHTHVRRTLTVRADLAQVRIFDAATMIASHRRSYDRGQQIEDPRHLKALVAVKREARQHRGLNSLTRAVPACQKLMIHAAERGANIGAITNAMLKLLDLYGATELQAAVEDALQAGASHSRSVHVALERRRIARGAPPPVETRLPEHVRKKDTVVQPHKLDRYDQLTCAGNDDE</sequence>
<dbReference type="OrthoDB" id="2065409at2"/>
<reference evidence="3 4" key="1">
    <citation type="submission" date="2018-09" db="EMBL/GenBank/DDBJ databases">
        <title>Mesorhizobium carmichaelinearum sp. nov. isolated from Carmichaelinea spp. root nodules in New Zealand.</title>
        <authorList>
            <person name="De Meyer S.E."/>
        </authorList>
    </citation>
    <scope>NUCLEOTIDE SEQUENCE [LARGE SCALE GENOMIC DNA]</scope>
    <source>
        <strain evidence="3 4">ICMP19557</strain>
    </source>
</reference>
<dbReference type="GO" id="GO:0015074">
    <property type="term" value="P:DNA integration"/>
    <property type="evidence" value="ECO:0007669"/>
    <property type="project" value="InterPro"/>
</dbReference>
<dbReference type="EMBL" id="QZWZ01000120">
    <property type="protein sequence ID" value="RJT20934.1"/>
    <property type="molecule type" value="Genomic_DNA"/>
</dbReference>
<dbReference type="InterPro" id="IPR054353">
    <property type="entry name" value="IstA-like_C"/>
</dbReference>
<dbReference type="PANTHER" id="PTHR35004:SF7">
    <property type="entry name" value="INTEGRASE PROTEIN"/>
    <property type="match status" value="1"/>
</dbReference>
<dbReference type="Pfam" id="PF22483">
    <property type="entry name" value="Mu-transpos_C_2"/>
    <property type="match status" value="1"/>
</dbReference>
<feature type="domain" description="Integrase catalytic" evidence="2">
    <location>
        <begin position="114"/>
        <end position="289"/>
    </location>
</feature>
<comment type="similarity">
    <text evidence="1">Belongs to the transposase IS21/IS408/IS1162 family.</text>
</comment>
<keyword evidence="4" id="KW-1185">Reference proteome</keyword>
<evidence type="ECO:0000313" key="4">
    <source>
        <dbReference type="Proteomes" id="UP000272706"/>
    </source>
</evidence>
<evidence type="ECO:0000256" key="1">
    <source>
        <dbReference type="ARBA" id="ARBA00009277"/>
    </source>
</evidence>
<dbReference type="NCBIfam" id="NF033546">
    <property type="entry name" value="transpos_IS21"/>
    <property type="match status" value="1"/>
</dbReference>
<comment type="caution">
    <text evidence="3">The sequence shown here is derived from an EMBL/GenBank/DDBJ whole genome shotgun (WGS) entry which is preliminary data.</text>
</comment>